<dbReference type="GO" id="GO:0030007">
    <property type="term" value="P:intracellular potassium ion homeostasis"/>
    <property type="evidence" value="ECO:0007669"/>
    <property type="project" value="TreeGrafter"/>
</dbReference>
<feature type="transmembrane region" description="Helical" evidence="12">
    <location>
        <begin position="877"/>
        <end position="894"/>
    </location>
</feature>
<dbReference type="Proteomes" id="UP000324194">
    <property type="component" value="Chromosome 2"/>
</dbReference>
<keyword evidence="9" id="KW-1278">Translocase</keyword>
<accession>A0A5E4PKQ5</accession>
<organism evidence="14 15">
    <name type="scientific">Aquicella siphonis</name>
    <dbReference type="NCBI Taxonomy" id="254247"/>
    <lineage>
        <taxon>Bacteria</taxon>
        <taxon>Pseudomonadati</taxon>
        <taxon>Pseudomonadota</taxon>
        <taxon>Gammaproteobacteria</taxon>
        <taxon>Legionellales</taxon>
        <taxon>Coxiellaceae</taxon>
        <taxon>Aquicella</taxon>
    </lineage>
</organism>
<evidence type="ECO:0000256" key="5">
    <source>
        <dbReference type="ARBA" id="ARBA00022692"/>
    </source>
</evidence>
<dbReference type="Pfam" id="PF00122">
    <property type="entry name" value="E1-E2_ATPase"/>
    <property type="match status" value="1"/>
</dbReference>
<evidence type="ECO:0000313" key="15">
    <source>
        <dbReference type="Proteomes" id="UP000324194"/>
    </source>
</evidence>
<evidence type="ECO:0000256" key="10">
    <source>
        <dbReference type="ARBA" id="ARBA00022989"/>
    </source>
</evidence>
<dbReference type="PRINTS" id="PR00120">
    <property type="entry name" value="HATPASE"/>
</dbReference>
<dbReference type="Gene3D" id="2.70.150.10">
    <property type="entry name" value="Calcium-transporting ATPase, cytoplasmic transduction domain A"/>
    <property type="match status" value="1"/>
</dbReference>
<dbReference type="SMART" id="SM00831">
    <property type="entry name" value="Cation_ATPase_N"/>
    <property type="match status" value="1"/>
</dbReference>
<dbReference type="PANTHER" id="PTHR43294:SF21">
    <property type="entry name" value="CATION TRANSPORTING ATPASE"/>
    <property type="match status" value="1"/>
</dbReference>
<dbReference type="PANTHER" id="PTHR43294">
    <property type="entry name" value="SODIUM/POTASSIUM-TRANSPORTING ATPASE SUBUNIT ALPHA"/>
    <property type="match status" value="1"/>
</dbReference>
<dbReference type="Pfam" id="PF00689">
    <property type="entry name" value="Cation_ATPase_C"/>
    <property type="match status" value="1"/>
</dbReference>
<protein>
    <submittedName>
        <fullName evidence="14">Putative cation-transporting ATPase F</fullName>
    </submittedName>
</protein>
<dbReference type="InterPro" id="IPR018303">
    <property type="entry name" value="ATPase_P-typ_P_site"/>
</dbReference>
<evidence type="ECO:0000256" key="4">
    <source>
        <dbReference type="ARBA" id="ARBA00022553"/>
    </source>
</evidence>
<dbReference type="Pfam" id="PF00690">
    <property type="entry name" value="Cation_ATPase_N"/>
    <property type="match status" value="1"/>
</dbReference>
<evidence type="ECO:0000313" key="14">
    <source>
        <dbReference type="EMBL" id="VVC77138.1"/>
    </source>
</evidence>
<evidence type="ECO:0000259" key="13">
    <source>
        <dbReference type="SMART" id="SM00831"/>
    </source>
</evidence>
<dbReference type="NCBIfam" id="TIGR01494">
    <property type="entry name" value="ATPase_P-type"/>
    <property type="match status" value="3"/>
</dbReference>
<evidence type="ECO:0000256" key="1">
    <source>
        <dbReference type="ARBA" id="ARBA00004651"/>
    </source>
</evidence>
<feature type="transmembrane region" description="Helical" evidence="12">
    <location>
        <begin position="702"/>
        <end position="726"/>
    </location>
</feature>
<evidence type="ECO:0000256" key="12">
    <source>
        <dbReference type="SAM" id="Phobius"/>
    </source>
</evidence>
<reference evidence="14 15" key="1">
    <citation type="submission" date="2019-08" db="EMBL/GenBank/DDBJ databases">
        <authorList>
            <person name="Guy L."/>
        </authorList>
    </citation>
    <scope>NUCLEOTIDE SEQUENCE [LARGE SCALE GENOMIC DNA]</scope>
    <source>
        <strain evidence="14 15">SGT-108</strain>
    </source>
</reference>
<comment type="subcellular location">
    <subcellularLocation>
        <location evidence="1">Cell membrane</location>
        <topology evidence="1">Multi-pass membrane protein</topology>
    </subcellularLocation>
</comment>
<dbReference type="InterPro" id="IPR001757">
    <property type="entry name" value="P_typ_ATPase"/>
</dbReference>
<sequence>MNGEKMMPAQSPSQYAWHAFTIHEVFNILNTQSDGLSIDAAKNRLEIYGLNVLKPPKKNNLIIRFFAQFNHILIYVLMASAFAALMLKHWIDMSVILGVVIINAVIGVIQEGKAERALDAIRHMLSLKATVIRDGERMIIPAESLVPGDIVLLKSGNKVPADLRVLDSKNLQIQEDILTGESLPVEKSISPIPVHAELGGRSCMAYSGTLVTYGKGMGIVVATGENTEVGRIGAMLAELPLMTTPLLRQMNVFSRWLTIAILIIAVFTFLFGLYFRDYGMSTMFMAAVGLAVAAIPEGLPAIITITLAIGVTRMAERHAIIRRLPAVETLGSITVICTDKTGTLTMNEIAVQDIITSEHRFIVTGTGYSDAGDFKLDSTSIDPDKFSVLKQIINAAILCNDAALIRKDEKWHLHGNPVDGALLSLGLKAKRDLHFEKQSYPLVDLIPFESEHKFMATLHHDHMGNDYLYVKGAPERIISMCSSQLSNNQIVPIDKNYWRKEIELLANQGRRVLGIAMRLTAAKKNDLRFSDVEGGLTMLALLGLLDQPRKEAFTAVSECHSAGIRVIMITGDHAATAKAVARQVGIENCENALDGRELDALSIDELAAIIDQFNIYARTSPEHKLKLVEALQNRGHIVAMTGDGINDTPALKRADVGIAMGKKGTEAAKETAEIILTDDNFASIISAIKEGRTIYNNLRKTILYILPTNGGETLVIMTAIFLGWILPITPVQILWVNMITAITLSLSLAFEPAEKNVMKRPPRKTDKPILSPLLVWRSMFVSFLMLIGSFGLFLLARESQIAIDTARTITVNTLVMGEIAYLLNSRRILGSVFNWEGFFGSIPVIVAIGIILIFQIFFTYAPWMQKLFGTSAIDSIYWLYIAVFGICLFLLVELEKGLIRLLNP</sequence>
<dbReference type="InterPro" id="IPR008250">
    <property type="entry name" value="ATPase_P-typ_transduc_dom_A_sf"/>
</dbReference>
<dbReference type="GO" id="GO:1902600">
    <property type="term" value="P:proton transmembrane transport"/>
    <property type="evidence" value="ECO:0007669"/>
    <property type="project" value="TreeGrafter"/>
</dbReference>
<feature type="transmembrane region" description="Helical" evidence="12">
    <location>
        <begin position="835"/>
        <end position="857"/>
    </location>
</feature>
<dbReference type="InterPro" id="IPR023298">
    <property type="entry name" value="ATPase_P-typ_TM_dom_sf"/>
</dbReference>
<feature type="transmembrane region" description="Helical" evidence="12">
    <location>
        <begin position="774"/>
        <end position="795"/>
    </location>
</feature>
<gene>
    <name evidence="14" type="primary">ctpF</name>
    <name evidence="14" type="ORF">AQUSIP_24650</name>
</gene>
<dbReference type="SUPFAM" id="SSF81653">
    <property type="entry name" value="Calcium ATPase, transduction domain A"/>
    <property type="match status" value="1"/>
</dbReference>
<dbReference type="GO" id="GO:0006883">
    <property type="term" value="P:intracellular sodium ion homeostasis"/>
    <property type="evidence" value="ECO:0007669"/>
    <property type="project" value="TreeGrafter"/>
</dbReference>
<dbReference type="SUPFAM" id="SSF81665">
    <property type="entry name" value="Calcium ATPase, transmembrane domain M"/>
    <property type="match status" value="1"/>
</dbReference>
<evidence type="ECO:0000256" key="9">
    <source>
        <dbReference type="ARBA" id="ARBA00022967"/>
    </source>
</evidence>
<dbReference type="GO" id="GO:0016887">
    <property type="term" value="F:ATP hydrolysis activity"/>
    <property type="evidence" value="ECO:0007669"/>
    <property type="project" value="InterPro"/>
</dbReference>
<dbReference type="Gene3D" id="1.20.1110.10">
    <property type="entry name" value="Calcium-transporting ATPase, transmembrane domain"/>
    <property type="match status" value="1"/>
</dbReference>
<keyword evidence="5 12" id="KW-0812">Transmembrane</keyword>
<keyword evidence="8" id="KW-0460">Magnesium</keyword>
<keyword evidence="7" id="KW-0067">ATP-binding</keyword>
<dbReference type="InterPro" id="IPR044492">
    <property type="entry name" value="P_typ_ATPase_HD_dom"/>
</dbReference>
<dbReference type="InterPro" id="IPR006068">
    <property type="entry name" value="ATPase_P-typ_cation-transptr_C"/>
</dbReference>
<dbReference type="CDD" id="cd02080">
    <property type="entry name" value="P-type_ATPase_cation"/>
    <property type="match status" value="1"/>
</dbReference>
<dbReference type="PROSITE" id="PS00154">
    <property type="entry name" value="ATPASE_E1_E2"/>
    <property type="match status" value="1"/>
</dbReference>
<dbReference type="InterPro" id="IPR004014">
    <property type="entry name" value="ATPase_P-typ_cation-transptr_N"/>
</dbReference>
<keyword evidence="4" id="KW-0597">Phosphoprotein</keyword>
<feature type="transmembrane region" description="Helical" evidence="12">
    <location>
        <begin position="801"/>
        <end position="823"/>
    </location>
</feature>
<dbReference type="Pfam" id="PF13246">
    <property type="entry name" value="Cation_ATPase"/>
    <property type="match status" value="1"/>
</dbReference>
<proteinExistence type="inferred from homology"/>
<evidence type="ECO:0000256" key="7">
    <source>
        <dbReference type="ARBA" id="ARBA00022840"/>
    </source>
</evidence>
<dbReference type="GO" id="GO:0005391">
    <property type="term" value="F:P-type sodium:potassium-exchanging transporter activity"/>
    <property type="evidence" value="ECO:0007669"/>
    <property type="project" value="TreeGrafter"/>
</dbReference>
<dbReference type="SFLD" id="SFLDF00027">
    <property type="entry name" value="p-type_atpase"/>
    <property type="match status" value="1"/>
</dbReference>
<keyword evidence="6" id="KW-0547">Nucleotide-binding</keyword>
<dbReference type="EMBL" id="LR699120">
    <property type="protein sequence ID" value="VVC77138.1"/>
    <property type="molecule type" value="Genomic_DNA"/>
</dbReference>
<evidence type="ECO:0000256" key="8">
    <source>
        <dbReference type="ARBA" id="ARBA00022842"/>
    </source>
</evidence>
<feature type="transmembrane region" description="Helical" evidence="12">
    <location>
        <begin position="732"/>
        <end position="753"/>
    </location>
</feature>
<dbReference type="GO" id="GO:0005524">
    <property type="term" value="F:ATP binding"/>
    <property type="evidence" value="ECO:0007669"/>
    <property type="project" value="UniProtKB-KW"/>
</dbReference>
<dbReference type="AlphaFoldDB" id="A0A5E4PKQ5"/>
<dbReference type="RefSeq" id="WP_197737350.1">
    <property type="nucleotide sequence ID" value="NZ_LR699120.1"/>
</dbReference>
<dbReference type="InterPro" id="IPR036412">
    <property type="entry name" value="HAD-like_sf"/>
</dbReference>
<evidence type="ECO:0000256" key="6">
    <source>
        <dbReference type="ARBA" id="ARBA00022741"/>
    </source>
</evidence>
<dbReference type="InterPro" id="IPR059000">
    <property type="entry name" value="ATPase_P-type_domA"/>
</dbReference>
<dbReference type="SFLD" id="SFLDG00002">
    <property type="entry name" value="C1.7:_P-type_atpase_like"/>
    <property type="match status" value="1"/>
</dbReference>
<dbReference type="PRINTS" id="PR00119">
    <property type="entry name" value="CATATPASE"/>
</dbReference>
<keyword evidence="10 12" id="KW-1133">Transmembrane helix</keyword>
<dbReference type="InterPro" id="IPR023214">
    <property type="entry name" value="HAD_sf"/>
</dbReference>
<evidence type="ECO:0000256" key="11">
    <source>
        <dbReference type="ARBA" id="ARBA00023136"/>
    </source>
</evidence>
<dbReference type="Gene3D" id="3.40.1110.10">
    <property type="entry name" value="Calcium-transporting ATPase, cytoplasmic domain N"/>
    <property type="match status" value="1"/>
</dbReference>
<dbReference type="KEGG" id="asip:AQUSIP_24650"/>
<dbReference type="Pfam" id="PF08282">
    <property type="entry name" value="Hydrolase_3"/>
    <property type="match status" value="1"/>
</dbReference>
<dbReference type="GO" id="GO:0005886">
    <property type="term" value="C:plasma membrane"/>
    <property type="evidence" value="ECO:0007669"/>
    <property type="project" value="UniProtKB-SubCell"/>
</dbReference>
<dbReference type="GO" id="GO:0036376">
    <property type="term" value="P:sodium ion export across plasma membrane"/>
    <property type="evidence" value="ECO:0007669"/>
    <property type="project" value="TreeGrafter"/>
</dbReference>
<feature type="transmembrane region" description="Helical" evidence="12">
    <location>
        <begin position="90"/>
        <end position="109"/>
    </location>
</feature>
<dbReference type="SFLD" id="SFLDS00003">
    <property type="entry name" value="Haloacid_Dehalogenase"/>
    <property type="match status" value="1"/>
</dbReference>
<keyword evidence="3" id="KW-1003">Cell membrane</keyword>
<keyword evidence="11 12" id="KW-0472">Membrane</keyword>
<dbReference type="SUPFAM" id="SSF56784">
    <property type="entry name" value="HAD-like"/>
    <property type="match status" value="1"/>
</dbReference>
<feature type="transmembrane region" description="Helical" evidence="12">
    <location>
        <begin position="287"/>
        <end position="312"/>
    </location>
</feature>
<dbReference type="FunFam" id="2.70.150.10:FF:000160">
    <property type="entry name" value="Sarcoplasmic/endoplasmic reticulum calcium ATPase 1"/>
    <property type="match status" value="1"/>
</dbReference>
<evidence type="ECO:0000256" key="3">
    <source>
        <dbReference type="ARBA" id="ARBA00022475"/>
    </source>
</evidence>
<dbReference type="SUPFAM" id="SSF81660">
    <property type="entry name" value="Metal cation-transporting ATPase, ATP-binding domain N"/>
    <property type="match status" value="1"/>
</dbReference>
<dbReference type="InterPro" id="IPR023299">
    <property type="entry name" value="ATPase_P-typ_cyto_dom_N"/>
</dbReference>
<comment type="similarity">
    <text evidence="2">Belongs to the cation transport ATPase (P-type) (TC 3.A.3) family. Type IIA subfamily.</text>
</comment>
<feature type="transmembrane region" description="Helical" evidence="12">
    <location>
        <begin position="61"/>
        <end position="84"/>
    </location>
</feature>
<dbReference type="Gene3D" id="3.40.50.1000">
    <property type="entry name" value="HAD superfamily/HAD-like"/>
    <property type="match status" value="1"/>
</dbReference>
<feature type="domain" description="Cation-transporting P-type ATPase N-terminal" evidence="13">
    <location>
        <begin position="16"/>
        <end position="89"/>
    </location>
</feature>
<dbReference type="InterPro" id="IPR050510">
    <property type="entry name" value="Cation_transp_ATPase_P-type"/>
</dbReference>
<keyword evidence="15" id="KW-1185">Reference proteome</keyword>
<name>A0A5E4PKQ5_9COXI</name>
<feature type="transmembrane region" description="Helical" evidence="12">
    <location>
        <begin position="256"/>
        <end position="275"/>
    </location>
</feature>
<dbReference type="FunFam" id="3.40.50.1000:FF:000028">
    <property type="entry name" value="Calcium-transporting P-type ATPase, putative"/>
    <property type="match status" value="1"/>
</dbReference>
<dbReference type="GO" id="GO:1990573">
    <property type="term" value="P:potassium ion import across plasma membrane"/>
    <property type="evidence" value="ECO:0007669"/>
    <property type="project" value="TreeGrafter"/>
</dbReference>
<evidence type="ECO:0000256" key="2">
    <source>
        <dbReference type="ARBA" id="ARBA00005675"/>
    </source>
</evidence>